<dbReference type="GO" id="GO:0033214">
    <property type="term" value="P:siderophore-iron import into cell"/>
    <property type="evidence" value="ECO:0007669"/>
    <property type="project" value="TreeGrafter"/>
</dbReference>
<evidence type="ECO:0000256" key="8">
    <source>
        <dbReference type="SAM" id="MobiDB-lite"/>
    </source>
</evidence>
<feature type="transmembrane region" description="Helical" evidence="9">
    <location>
        <begin position="179"/>
        <end position="202"/>
    </location>
</feature>
<feature type="transmembrane region" description="Helical" evidence="9">
    <location>
        <begin position="94"/>
        <end position="112"/>
    </location>
</feature>
<evidence type="ECO:0000313" key="10">
    <source>
        <dbReference type="EMBL" id="NYI67902.1"/>
    </source>
</evidence>
<dbReference type="FunFam" id="1.10.3470.10:FF:000001">
    <property type="entry name" value="Vitamin B12 ABC transporter permease BtuC"/>
    <property type="match status" value="1"/>
</dbReference>
<reference evidence="10 11" key="1">
    <citation type="submission" date="2020-07" db="EMBL/GenBank/DDBJ databases">
        <title>Sequencing the genomes of 1000 actinobacteria strains.</title>
        <authorList>
            <person name="Klenk H.-P."/>
        </authorList>
    </citation>
    <scope>NUCLEOTIDE SEQUENCE [LARGE SCALE GENOMIC DNA]</scope>
    <source>
        <strain evidence="10 11">DSM 26341</strain>
    </source>
</reference>
<name>A0A7Z0D2X8_9MICO</name>
<keyword evidence="3" id="KW-0813">Transport</keyword>
<evidence type="ECO:0000256" key="6">
    <source>
        <dbReference type="ARBA" id="ARBA00022989"/>
    </source>
</evidence>
<dbReference type="GO" id="GO:0005886">
    <property type="term" value="C:plasma membrane"/>
    <property type="evidence" value="ECO:0007669"/>
    <property type="project" value="UniProtKB-SubCell"/>
</dbReference>
<evidence type="ECO:0000256" key="9">
    <source>
        <dbReference type="SAM" id="Phobius"/>
    </source>
</evidence>
<dbReference type="GO" id="GO:0022857">
    <property type="term" value="F:transmembrane transporter activity"/>
    <property type="evidence" value="ECO:0007669"/>
    <property type="project" value="InterPro"/>
</dbReference>
<keyword evidence="5 9" id="KW-0812">Transmembrane</keyword>
<dbReference type="EMBL" id="JACBZP010000001">
    <property type="protein sequence ID" value="NYI67902.1"/>
    <property type="molecule type" value="Genomic_DNA"/>
</dbReference>
<feature type="transmembrane region" description="Helical" evidence="9">
    <location>
        <begin position="337"/>
        <end position="355"/>
    </location>
</feature>
<organism evidence="10 11">
    <name type="scientific">Spelaeicoccus albus</name>
    <dbReference type="NCBI Taxonomy" id="1280376"/>
    <lineage>
        <taxon>Bacteria</taxon>
        <taxon>Bacillati</taxon>
        <taxon>Actinomycetota</taxon>
        <taxon>Actinomycetes</taxon>
        <taxon>Micrococcales</taxon>
        <taxon>Brevibacteriaceae</taxon>
        <taxon>Spelaeicoccus</taxon>
    </lineage>
</organism>
<comment type="caution">
    <text evidence="10">The sequence shown here is derived from an EMBL/GenBank/DDBJ whole genome shotgun (WGS) entry which is preliminary data.</text>
</comment>
<feature type="transmembrane region" description="Helical" evidence="9">
    <location>
        <begin position="223"/>
        <end position="250"/>
    </location>
</feature>
<evidence type="ECO:0000313" key="11">
    <source>
        <dbReference type="Proteomes" id="UP000539111"/>
    </source>
</evidence>
<feature type="transmembrane region" description="Helical" evidence="9">
    <location>
        <begin position="270"/>
        <end position="297"/>
    </location>
</feature>
<dbReference type="RefSeq" id="WP_179428216.1">
    <property type="nucleotide sequence ID" value="NZ_JACBZP010000001.1"/>
</dbReference>
<dbReference type="InterPro" id="IPR037294">
    <property type="entry name" value="ABC_BtuC-like"/>
</dbReference>
<dbReference type="CDD" id="cd06550">
    <property type="entry name" value="TM_ABC_iron-siderophores_like"/>
    <property type="match status" value="1"/>
</dbReference>
<dbReference type="SUPFAM" id="SSF81345">
    <property type="entry name" value="ABC transporter involved in vitamin B12 uptake, BtuC"/>
    <property type="match status" value="1"/>
</dbReference>
<feature type="transmembrane region" description="Helical" evidence="9">
    <location>
        <begin position="149"/>
        <end position="167"/>
    </location>
</feature>
<dbReference type="AlphaFoldDB" id="A0A7Z0D2X8"/>
<comment type="subcellular location">
    <subcellularLocation>
        <location evidence="1">Cell membrane</location>
        <topology evidence="1">Multi-pass membrane protein</topology>
    </subcellularLocation>
</comment>
<evidence type="ECO:0000256" key="5">
    <source>
        <dbReference type="ARBA" id="ARBA00022692"/>
    </source>
</evidence>
<evidence type="ECO:0000256" key="7">
    <source>
        <dbReference type="ARBA" id="ARBA00023136"/>
    </source>
</evidence>
<keyword evidence="11" id="KW-1185">Reference proteome</keyword>
<evidence type="ECO:0000256" key="3">
    <source>
        <dbReference type="ARBA" id="ARBA00022448"/>
    </source>
</evidence>
<evidence type="ECO:0000256" key="1">
    <source>
        <dbReference type="ARBA" id="ARBA00004651"/>
    </source>
</evidence>
<feature type="transmembrane region" description="Helical" evidence="9">
    <location>
        <begin position="37"/>
        <end position="58"/>
    </location>
</feature>
<dbReference type="InterPro" id="IPR000522">
    <property type="entry name" value="ABC_transptr_permease_BtuC"/>
</dbReference>
<feature type="transmembrane region" description="Helical" evidence="9">
    <location>
        <begin position="309"/>
        <end position="331"/>
    </location>
</feature>
<accession>A0A7Z0D2X8</accession>
<dbReference type="PANTHER" id="PTHR30472:SF1">
    <property type="entry name" value="FE(3+) DICITRATE TRANSPORT SYSTEM PERMEASE PROTEIN FECC-RELATED"/>
    <property type="match status" value="1"/>
</dbReference>
<dbReference type="Pfam" id="PF01032">
    <property type="entry name" value="FecCD"/>
    <property type="match status" value="1"/>
</dbReference>
<evidence type="ECO:0000256" key="2">
    <source>
        <dbReference type="ARBA" id="ARBA00007935"/>
    </source>
</evidence>
<proteinExistence type="inferred from homology"/>
<keyword evidence="4" id="KW-1003">Cell membrane</keyword>
<dbReference type="PANTHER" id="PTHR30472">
    <property type="entry name" value="FERRIC ENTEROBACTIN TRANSPORT SYSTEM PERMEASE PROTEIN"/>
    <property type="match status" value="1"/>
</dbReference>
<gene>
    <name evidence="10" type="ORF">BJY26_002208</name>
</gene>
<comment type="similarity">
    <text evidence="2">Belongs to the binding-protein-dependent transport system permease family. FecCD subfamily.</text>
</comment>
<evidence type="ECO:0000256" key="4">
    <source>
        <dbReference type="ARBA" id="ARBA00022475"/>
    </source>
</evidence>
<dbReference type="Gene3D" id="1.10.3470.10">
    <property type="entry name" value="ABC transporter involved in vitamin B12 uptake, BtuC"/>
    <property type="match status" value="1"/>
</dbReference>
<protein>
    <submittedName>
        <fullName evidence="10">Iron complex transport system permease protein</fullName>
    </submittedName>
</protein>
<keyword evidence="7 9" id="KW-0472">Membrane</keyword>
<dbReference type="Proteomes" id="UP000539111">
    <property type="component" value="Unassembled WGS sequence"/>
</dbReference>
<sequence length="363" mass="36169">MPLATDRPNRRPGAASRSNGKASGHPGGSGLFGKRGAAPGLVAAVALLAAVAVVSIMVGSKSLSPAVVWDALWNGGHGYDVAIVRSLRVPRAEAGILVGAALGVAGALMQALTRNPLADPGILGINAGAAVAVVLGISLLGVGSVTGYVWFAFAGAALATVLVYVLGSAGRGGATPVRLALAGTAIAAALVAVTRGITLTNVQAFDKFRFWDVGSLVGRGNDFLVPLLPFFAAGLVLSFALAGPLNAMALGDDTGKALGAHLGLVRTGSLVAVTLLCGAAVAAAGPIAFVGLTIPHIARALVGPNQHWVLPYSAVLGPILLLGSDIVGRVVASPGEIQVGIVTAFVGAPVFIALVRRRKLAQL</sequence>
<feature type="region of interest" description="Disordered" evidence="8">
    <location>
        <begin position="1"/>
        <end position="29"/>
    </location>
</feature>
<feature type="transmembrane region" description="Helical" evidence="9">
    <location>
        <begin position="124"/>
        <end position="142"/>
    </location>
</feature>
<keyword evidence="6 9" id="KW-1133">Transmembrane helix</keyword>